<organism evidence="1 2">
    <name type="scientific">Pseudoalteromonas piscicida</name>
    <dbReference type="NCBI Taxonomy" id="43662"/>
    <lineage>
        <taxon>Bacteria</taxon>
        <taxon>Pseudomonadati</taxon>
        <taxon>Pseudomonadota</taxon>
        <taxon>Gammaproteobacteria</taxon>
        <taxon>Alteromonadales</taxon>
        <taxon>Pseudoalteromonadaceae</taxon>
        <taxon>Pseudoalteromonas</taxon>
    </lineage>
</organism>
<dbReference type="OrthoDB" id="6295546at2"/>
<accession>A0A2A5JRY3</accession>
<gene>
    <name evidence="1" type="ORF">CEX98_08375</name>
</gene>
<dbReference type="AlphaFoldDB" id="A0A2A5JRY3"/>
<proteinExistence type="predicted"/>
<dbReference type="Proteomes" id="UP000228621">
    <property type="component" value="Unassembled WGS sequence"/>
</dbReference>
<sequence length="806" mass="91882">MSLFYLFYTPYHRITSVRSSVLMHPLLIAILFLLGGCKATQHNDVAIPSPSDMRSEVSVNGRVSTLKHIDIQYVGKRVPITYSDGKIGNSRGYDWWVSKHFALKSDLPEDKVRLYLELLEMSYPHYVELFGMAPAAIDKKRIAVVYGSSRQRTKEAMLDDGFLRGVHKNAGGETMFYNRAGYNFPSHRQHHQRYIVIHETMHAFHMALNGHSTWAPNWITEGMADAIASHVYDPDKKQLTVMVFDRAPMNYLHLGLQQYHLGGQPSFETINDDPTLKRGLNFFIVHFLLSDPLRYQYFKRFIATLMEANPHSEQTLPTANALLKQTFSNWPQLEKQFAAFVHSATPSFYIVNGPWEQSGAAYWLRNSESKALNRLDIHPNFASNHPVMDFPRPDNTPLIGPQEENSMALLIDFESEQYQRGEIGFALLAELEESSKNTKLGLIPRSDVDFDADHLLQVILQDGVKLTISSNRDQFTSQSIALLPALREDIQAHHQLAISFTKHAGVLALKLSTKNHVQLADFRSNEIDIASVDIHKVSLLGRNNNHKITPYFPQHQYLITKQETPNPWHFEGAQQLAHAFNTCVEYQEQLPDCMMSLDKIFKKQTTRTVTKADQDNLNRLMHSWQATLGNEALFTLSGINVQNYYFEEKHYLYVNNPSEHNVKISFGPNNHTKEFSPGEYHIPLPSQAKQLLTFTWSGLTQRKTLLTPTQVFDGVKMTVKTDNKLVVTITGPYSGKSHGTITVKFTPSNRFESINTIWNKAISFAPYEHKRYELDNVPHLSNGLLEVIGEFDVDGEPLKLVQLVDL</sequence>
<evidence type="ECO:0000313" key="2">
    <source>
        <dbReference type="Proteomes" id="UP000228621"/>
    </source>
</evidence>
<evidence type="ECO:0000313" key="1">
    <source>
        <dbReference type="EMBL" id="PCK32188.1"/>
    </source>
</evidence>
<comment type="caution">
    <text evidence="1">The sequence shown here is derived from an EMBL/GenBank/DDBJ whole genome shotgun (WGS) entry which is preliminary data.</text>
</comment>
<name>A0A2A5JRY3_PSEO7</name>
<dbReference type="EMBL" id="NKHF01000037">
    <property type="protein sequence ID" value="PCK32188.1"/>
    <property type="molecule type" value="Genomic_DNA"/>
</dbReference>
<reference evidence="2" key="1">
    <citation type="journal article" date="2019" name="Genome Announc.">
        <title>Draft Genome Sequence of Pseudoalteromonas piscicida Strain 36Y ROTHPW, an Hypersaline Seawater Isolate from the South Coast of Sonora, Mexico.</title>
        <authorList>
            <person name="Sanchez-Diaz R."/>
            <person name="Molina-Garza Z.J."/>
            <person name="Cruz-Suarez L.E."/>
            <person name="Selvin J."/>
            <person name="Kiran G.S."/>
            <person name="Ibarra-Gamez J.C."/>
            <person name="Gomez-Gil B."/>
            <person name="Galaviz-Silva L."/>
        </authorList>
    </citation>
    <scope>NUCLEOTIDE SEQUENCE [LARGE SCALE GENOMIC DNA]</scope>
    <source>
        <strain evidence="2">36Y_RITHPW</strain>
    </source>
</reference>
<protein>
    <submittedName>
        <fullName evidence="1">Uncharacterized protein</fullName>
    </submittedName>
</protein>
<keyword evidence="2" id="KW-1185">Reference proteome</keyword>